<dbReference type="SUPFAM" id="SSF48452">
    <property type="entry name" value="TPR-like"/>
    <property type="match status" value="1"/>
</dbReference>
<evidence type="ECO:0000313" key="4">
    <source>
        <dbReference type="Proteomes" id="UP000298860"/>
    </source>
</evidence>
<dbReference type="Gene3D" id="1.25.40.10">
    <property type="entry name" value="Tetratricopeptide repeat domain"/>
    <property type="match status" value="1"/>
</dbReference>
<evidence type="ECO:0000259" key="2">
    <source>
        <dbReference type="Pfam" id="PF13191"/>
    </source>
</evidence>
<organism evidence="3 4">
    <name type="scientific">Gandjariella thermophila</name>
    <dbReference type="NCBI Taxonomy" id="1931992"/>
    <lineage>
        <taxon>Bacteria</taxon>
        <taxon>Bacillati</taxon>
        <taxon>Actinomycetota</taxon>
        <taxon>Actinomycetes</taxon>
        <taxon>Pseudonocardiales</taxon>
        <taxon>Pseudonocardiaceae</taxon>
        <taxon>Gandjariella</taxon>
    </lineage>
</organism>
<accession>A0A4D4J530</accession>
<dbReference type="Gene3D" id="3.40.50.300">
    <property type="entry name" value="P-loop containing nucleotide triphosphate hydrolases"/>
    <property type="match status" value="1"/>
</dbReference>
<protein>
    <submittedName>
        <fullName evidence="3">Uncharacterized protein</fullName>
    </submittedName>
</protein>
<dbReference type="Pfam" id="PF12770">
    <property type="entry name" value="CHAT"/>
    <property type="match status" value="1"/>
</dbReference>
<proteinExistence type="predicted"/>
<feature type="domain" description="Orc1-like AAA ATPase" evidence="2">
    <location>
        <begin position="404"/>
        <end position="553"/>
    </location>
</feature>
<sequence length="1226" mass="131677">MPWMLRAVELSGSTRWRWLLLDEDGRTVADHEVDVDPAAPEYEAIHDLHGYLWRNRVPDDRIPAETAIVARVGAWLGERVLGERIGRLIVAGDEDTVRVELPEGADFLPHWPLELSHVDGVSLAGRGVGLVYQWAGTQARDKQPVGDALRILALFSMPSRTSVLALRRERYELARLVRTVAARERRAVELRVLQYGVTRDRLRATAEQEPGWDVLHLAGHGLEGGLLLEHPDGSPDEVSTTDLVTLLRPARRRLKLVVLGVCHSGAATAAETMRWLRLDEQADALDPTAEVDGATVGLARGLVERLGVAAVAMRYPVSDEFAVALTAELYPRLLGGMPVDRAVALAVPAAAGERPSAGRPPLSLGTPAVFGPGAAGLTLRPPAGTVDLDPSRHRMVGFPAEPERFVGRTRLLIDAARALAPRSDRTGVLLVGMAGAGKTTAALELAYQHRDRFGALAWWQAPSRDTAPGDAIVGLAHALETQLGHLGFTMLDAVGGEDRLRHFLPRLSALLRDEAVLLVLDNLETLLSASGTWRDPMWAALVETLTGHGGESRVVLTSRTAPDGLDTDRVAVLPTHALSLAESILLARELPHLGALLRDVPGPHRGPAADPVLARRVIHVVQGHPKLLELADAAAADPEKLRARLDAAERAGADAPLGAFFATGTSDVDGAQFLDILTTWTTTALADLPTPARTLAELIACLEDADRTVRVVGTVWPQLWRTRHDGDPPSLDEAVDTLAAAALVDAEGVGDVAVDYPMHPGVAAAVRAATDSDLRATVDDLLGDLWWRVAVGAGQVEQEGDDVAGETIVNRGLAALPYLVRRGRAREAVALMTAVTSRDPSPGTAHRVLGYLRRLRDDGVETGQRLDTQLLHARVLARIDPAEGLAAMHALRAEVRGRGDPKEGARVAGELANLLRDHADLAAALEAAEEAVSLDRASGGGPWSEAGHEALVLQILAAMGHHDKVLEQATGLLERLDSLDPESSAGEYLSTWTVTETILDAAFLAACGLGDWPRALELNGRAQDSRKRRGASTQDRARVAFNAHFPLLELGRHGEAEEVLLACQEEFERAGDIVLLGRVFSARANLAMKRGRLGEAIANEHHALRYKYQRPEAGTVATSHHNLALYCLCPPKRPELAVVHGLAAALLFRASHRAANEDSGVRIVAWSSRGHADDLLPADLGELTARVEQVPGVRFGELLTELVPDAAARDALFTDIVNATRTVVLK</sequence>
<name>A0A4D4J530_9PSEU</name>
<dbReference type="SUPFAM" id="SSF52540">
    <property type="entry name" value="P-loop containing nucleoside triphosphate hydrolases"/>
    <property type="match status" value="1"/>
</dbReference>
<dbReference type="EMBL" id="BJFL01000005">
    <property type="protein sequence ID" value="GDY29838.1"/>
    <property type="molecule type" value="Genomic_DNA"/>
</dbReference>
<dbReference type="Pfam" id="PF13191">
    <property type="entry name" value="AAA_16"/>
    <property type="match status" value="1"/>
</dbReference>
<feature type="domain" description="CHAT" evidence="1">
    <location>
        <begin position="153"/>
        <end position="346"/>
    </location>
</feature>
<reference evidence="4" key="1">
    <citation type="submission" date="2019-04" db="EMBL/GenBank/DDBJ databases">
        <title>Draft genome sequence of Pseudonocardiaceae bacterium SL3-2-4.</title>
        <authorList>
            <person name="Ningsih F."/>
            <person name="Yokota A."/>
            <person name="Sakai Y."/>
            <person name="Nanatani K."/>
            <person name="Yabe S."/>
            <person name="Oetari A."/>
            <person name="Sjamsuridzal W."/>
        </authorList>
    </citation>
    <scope>NUCLEOTIDE SEQUENCE [LARGE SCALE GENOMIC DNA]</scope>
    <source>
        <strain evidence="4">SL3-2-4</strain>
    </source>
</reference>
<dbReference type="PANTHER" id="PTHR47691:SF3">
    <property type="entry name" value="HTH-TYPE TRANSCRIPTIONAL REGULATOR RV0890C-RELATED"/>
    <property type="match status" value="1"/>
</dbReference>
<gene>
    <name evidence="3" type="ORF">GTS_14710</name>
</gene>
<dbReference type="AlphaFoldDB" id="A0A4D4J530"/>
<evidence type="ECO:0000259" key="1">
    <source>
        <dbReference type="Pfam" id="PF12770"/>
    </source>
</evidence>
<dbReference type="InterPro" id="IPR027417">
    <property type="entry name" value="P-loop_NTPase"/>
</dbReference>
<dbReference type="PANTHER" id="PTHR47691">
    <property type="entry name" value="REGULATOR-RELATED"/>
    <property type="match status" value="1"/>
</dbReference>
<dbReference type="Proteomes" id="UP000298860">
    <property type="component" value="Unassembled WGS sequence"/>
</dbReference>
<comment type="caution">
    <text evidence="3">The sequence shown here is derived from an EMBL/GenBank/DDBJ whole genome shotgun (WGS) entry which is preliminary data.</text>
</comment>
<dbReference type="InterPro" id="IPR011990">
    <property type="entry name" value="TPR-like_helical_dom_sf"/>
</dbReference>
<dbReference type="InterPro" id="IPR041664">
    <property type="entry name" value="AAA_16"/>
</dbReference>
<keyword evidence="4" id="KW-1185">Reference proteome</keyword>
<dbReference type="InterPro" id="IPR024983">
    <property type="entry name" value="CHAT_dom"/>
</dbReference>
<evidence type="ECO:0000313" key="3">
    <source>
        <dbReference type="EMBL" id="GDY29838.1"/>
    </source>
</evidence>